<gene>
    <name evidence="1" type="ORF">D7003_19160</name>
</gene>
<protein>
    <submittedName>
        <fullName evidence="1">DUF2461 domain-containing protein</fullName>
    </submittedName>
</protein>
<evidence type="ECO:0000313" key="1">
    <source>
        <dbReference type="EMBL" id="RNL48768.1"/>
    </source>
</evidence>
<sequence length="211" mass="23507">MTPFAGIPDEAFRFYADLEENNNRDWWLEHKPVYDSAVREPLSLLLAELEPEFGAFKLFRPNRDIRFSPDKSPYKTAQGAVAAVVEGVGYYVQVSADGFMIGGGWHTSGPEQLARYRAAVDAPASGEALRAIVQEITDAGLSIDGERLKTAPRGYPKDHPRAELLTFKSLYTGSSVGRPEWVSTPDAAREVAKRWQQLRPLMEWLSLHTAA</sequence>
<name>A0A3N0BK13_9MICC</name>
<dbReference type="OrthoDB" id="9794241at2"/>
<organism evidence="1 2">
    <name type="scientific">Arthrobacter oryzae</name>
    <dbReference type="NCBI Taxonomy" id="409290"/>
    <lineage>
        <taxon>Bacteria</taxon>
        <taxon>Bacillati</taxon>
        <taxon>Actinomycetota</taxon>
        <taxon>Actinomycetes</taxon>
        <taxon>Micrococcales</taxon>
        <taxon>Micrococcaceae</taxon>
        <taxon>Arthrobacter</taxon>
    </lineage>
</organism>
<reference evidence="1 2" key="1">
    <citation type="submission" date="2018-10" db="EMBL/GenBank/DDBJ databases">
        <title>Genome sequencing of Arthrobacter oryzae TNB02.</title>
        <authorList>
            <person name="Cho Y.-J."/>
            <person name="Cho A."/>
            <person name="Kim O.-S."/>
        </authorList>
    </citation>
    <scope>NUCLEOTIDE SEQUENCE [LARGE SCALE GENOMIC DNA]</scope>
    <source>
        <strain evidence="1 2">TNB02</strain>
    </source>
</reference>
<dbReference type="EMBL" id="RBED01000148">
    <property type="protein sequence ID" value="RNL48768.1"/>
    <property type="molecule type" value="Genomic_DNA"/>
</dbReference>
<dbReference type="NCBIfam" id="TIGR02453">
    <property type="entry name" value="TIGR02453 family protein"/>
    <property type="match status" value="1"/>
</dbReference>
<dbReference type="PANTHER" id="PTHR36452">
    <property type="entry name" value="CHROMOSOME 12, WHOLE GENOME SHOTGUN SEQUENCE"/>
    <property type="match status" value="1"/>
</dbReference>
<dbReference type="RefSeq" id="WP_123257002.1">
    <property type="nucleotide sequence ID" value="NZ_RBED01000148.1"/>
</dbReference>
<dbReference type="Pfam" id="PF09365">
    <property type="entry name" value="DUF2461"/>
    <property type="match status" value="1"/>
</dbReference>
<dbReference type="Proteomes" id="UP000273807">
    <property type="component" value="Unassembled WGS sequence"/>
</dbReference>
<dbReference type="PIRSF" id="PIRSF028451">
    <property type="entry name" value="UCP028451"/>
    <property type="match status" value="1"/>
</dbReference>
<keyword evidence="2" id="KW-1185">Reference proteome</keyword>
<dbReference type="InterPro" id="IPR012808">
    <property type="entry name" value="CHP02453"/>
</dbReference>
<evidence type="ECO:0000313" key="2">
    <source>
        <dbReference type="Proteomes" id="UP000273807"/>
    </source>
</evidence>
<dbReference type="InterPro" id="IPR015996">
    <property type="entry name" value="UCP028451"/>
</dbReference>
<accession>A0A3N0BK13</accession>
<dbReference type="AlphaFoldDB" id="A0A3N0BK13"/>
<dbReference type="PANTHER" id="PTHR36452:SF1">
    <property type="entry name" value="DUF2461 DOMAIN-CONTAINING PROTEIN"/>
    <property type="match status" value="1"/>
</dbReference>
<comment type="caution">
    <text evidence="1">The sequence shown here is derived from an EMBL/GenBank/DDBJ whole genome shotgun (WGS) entry which is preliminary data.</text>
</comment>
<proteinExistence type="predicted"/>